<keyword evidence="2" id="KW-1185">Reference proteome</keyword>
<evidence type="ECO:0000313" key="2">
    <source>
        <dbReference type="Proteomes" id="UP000095472"/>
    </source>
</evidence>
<name>A0ACD5GSD1_9CYAN</name>
<proteinExistence type="predicted"/>
<gene>
    <name evidence="1" type="ORF">BH720_026385</name>
</gene>
<organism evidence="1 2">
    <name type="scientific">Desertifilum tharense IPPAS B-1220</name>
    <dbReference type="NCBI Taxonomy" id="1781255"/>
    <lineage>
        <taxon>Bacteria</taxon>
        <taxon>Bacillati</taxon>
        <taxon>Cyanobacteriota</taxon>
        <taxon>Cyanophyceae</taxon>
        <taxon>Desertifilales</taxon>
        <taxon>Desertifilaceae</taxon>
        <taxon>Desertifilum</taxon>
    </lineage>
</organism>
<evidence type="ECO:0000313" key="1">
    <source>
        <dbReference type="EMBL" id="XPM62986.1"/>
    </source>
</evidence>
<accession>A0ACD5GSD1</accession>
<dbReference type="Proteomes" id="UP000095472">
    <property type="component" value="Chromosome"/>
</dbReference>
<sequence length="166" mass="18411">MIENDLALLQPPQSTDAVTRLQWLLNQAESLEGEEYSQILEFALTALSWGDFQQRWDIAKLFPKLGTGAIAPLIALLEDEQTDWELRWFVSRILGDFHEPVVLEALVNLLKTSEGEDLIATAAIALTNFGSAAIAALTDLLAEPRTRMVATRSLCVIGGRQAFPRF</sequence>
<reference evidence="1 2" key="1">
    <citation type="journal article" date="2016" name="Genome Announc.">
        <title>Draft Genome Sequence of the Thermotolerant Cyanobacterium Desertifilum sp. IPPAS B-1220.</title>
        <authorList>
            <person name="Mironov K.S."/>
            <person name="Sinetova M.A."/>
            <person name="Bolatkhan K."/>
            <person name="Zayadan B.K."/>
            <person name="Ustinova V.V."/>
            <person name="Kupriyanova E.V."/>
            <person name="Skrypnik A.N."/>
            <person name="Gogoleva N.E."/>
            <person name="Gogolev Y.V."/>
            <person name="Los D.A."/>
        </authorList>
    </citation>
    <scope>NUCLEOTIDE SEQUENCE [LARGE SCALE GENOMIC DNA]</scope>
    <source>
        <strain evidence="1 2">IPPAS B-1220</strain>
    </source>
</reference>
<protein>
    <submittedName>
        <fullName evidence="1">HEAT repeat domain-containing protein</fullName>
    </submittedName>
</protein>
<dbReference type="EMBL" id="CP182909">
    <property type="protein sequence ID" value="XPM62986.1"/>
    <property type="molecule type" value="Genomic_DNA"/>
</dbReference>